<evidence type="ECO:0000313" key="2">
    <source>
        <dbReference type="EMBL" id="MBW74355.1"/>
    </source>
</evidence>
<accession>A0A2M4D9V7</accession>
<feature type="chain" id="PRO_5014837627" evidence="1">
    <location>
        <begin position="22"/>
        <end position="73"/>
    </location>
</feature>
<reference evidence="2" key="1">
    <citation type="submission" date="2018-01" db="EMBL/GenBank/DDBJ databases">
        <title>An insight into the sialome of Amazonian anophelines.</title>
        <authorList>
            <person name="Ribeiro J.M."/>
            <person name="Scarpassa V."/>
            <person name="Calvo E."/>
        </authorList>
    </citation>
    <scope>NUCLEOTIDE SEQUENCE</scope>
</reference>
<protein>
    <submittedName>
        <fullName evidence="2">Putative secreted protein</fullName>
    </submittedName>
</protein>
<organism evidence="2">
    <name type="scientific">Anopheles darlingi</name>
    <name type="common">Mosquito</name>
    <dbReference type="NCBI Taxonomy" id="43151"/>
    <lineage>
        <taxon>Eukaryota</taxon>
        <taxon>Metazoa</taxon>
        <taxon>Ecdysozoa</taxon>
        <taxon>Arthropoda</taxon>
        <taxon>Hexapoda</taxon>
        <taxon>Insecta</taxon>
        <taxon>Pterygota</taxon>
        <taxon>Neoptera</taxon>
        <taxon>Endopterygota</taxon>
        <taxon>Diptera</taxon>
        <taxon>Nematocera</taxon>
        <taxon>Culicoidea</taxon>
        <taxon>Culicidae</taxon>
        <taxon>Anophelinae</taxon>
        <taxon>Anopheles</taxon>
    </lineage>
</organism>
<evidence type="ECO:0000256" key="1">
    <source>
        <dbReference type="SAM" id="SignalP"/>
    </source>
</evidence>
<keyword evidence="1" id="KW-0732">Signal</keyword>
<name>A0A2M4D9V7_ANODA</name>
<sequence>MFLLVLLFFCRSFLYLFYKLSHESVSCFCTDLARMPIHSLPLQQTTYEPCVKHASDHHETILHPLSDEIEHQR</sequence>
<dbReference type="EMBL" id="GGFL01010177">
    <property type="protein sequence ID" value="MBW74355.1"/>
    <property type="molecule type" value="Transcribed_RNA"/>
</dbReference>
<proteinExistence type="predicted"/>
<dbReference type="AlphaFoldDB" id="A0A2M4D9V7"/>
<feature type="signal peptide" evidence="1">
    <location>
        <begin position="1"/>
        <end position="21"/>
    </location>
</feature>